<name>A0ABM9CJC2_9BACL</name>
<evidence type="ECO:0000313" key="1">
    <source>
        <dbReference type="EMBL" id="CAH1213403.1"/>
    </source>
</evidence>
<gene>
    <name evidence="1" type="ORF">PAECIP111893_03682</name>
</gene>
<evidence type="ECO:0008006" key="3">
    <source>
        <dbReference type="Google" id="ProtNLM"/>
    </source>
</evidence>
<organism evidence="1 2">
    <name type="scientific">Paenibacillus plantiphilus</name>
    <dbReference type="NCBI Taxonomy" id="2905650"/>
    <lineage>
        <taxon>Bacteria</taxon>
        <taxon>Bacillati</taxon>
        <taxon>Bacillota</taxon>
        <taxon>Bacilli</taxon>
        <taxon>Bacillales</taxon>
        <taxon>Paenibacillaceae</taxon>
        <taxon>Paenibacillus</taxon>
    </lineage>
</organism>
<proteinExistence type="predicted"/>
<keyword evidence="2" id="KW-1185">Reference proteome</keyword>
<accession>A0ABM9CJC2</accession>
<protein>
    <recommendedName>
        <fullName evidence="3">Secreted protein</fullName>
    </recommendedName>
</protein>
<reference evidence="1" key="1">
    <citation type="submission" date="2022-01" db="EMBL/GenBank/DDBJ databases">
        <authorList>
            <person name="Criscuolo A."/>
        </authorList>
    </citation>
    <scope>NUCLEOTIDE SEQUENCE</scope>
    <source>
        <strain evidence="1">CIP111893</strain>
    </source>
</reference>
<dbReference type="Proteomes" id="UP000838686">
    <property type="component" value="Unassembled WGS sequence"/>
</dbReference>
<comment type="caution">
    <text evidence="1">The sequence shown here is derived from an EMBL/GenBank/DDBJ whole genome shotgun (WGS) entry which is preliminary data.</text>
</comment>
<evidence type="ECO:0000313" key="2">
    <source>
        <dbReference type="Proteomes" id="UP000838686"/>
    </source>
</evidence>
<sequence length="84" mass="8544">MVAASALVTKSCGASFAPFFPCMTPAWILTAISPSAHSETEAASVYGRSTSSAAWLGSLAFSPVSDIALDNMIIACSRVIVSSG</sequence>
<dbReference type="EMBL" id="CAKMMF010000021">
    <property type="protein sequence ID" value="CAH1213403.1"/>
    <property type="molecule type" value="Genomic_DNA"/>
</dbReference>